<accession>A0A2T6Z9X7</accession>
<organism evidence="2 3">
    <name type="scientific">Tuber borchii</name>
    <name type="common">White truffle</name>
    <dbReference type="NCBI Taxonomy" id="42251"/>
    <lineage>
        <taxon>Eukaryota</taxon>
        <taxon>Fungi</taxon>
        <taxon>Dikarya</taxon>
        <taxon>Ascomycota</taxon>
        <taxon>Pezizomycotina</taxon>
        <taxon>Pezizomycetes</taxon>
        <taxon>Pezizales</taxon>
        <taxon>Tuberaceae</taxon>
        <taxon>Tuber</taxon>
    </lineage>
</organism>
<dbReference type="Proteomes" id="UP000244722">
    <property type="component" value="Unassembled WGS sequence"/>
</dbReference>
<keyword evidence="3" id="KW-1185">Reference proteome</keyword>
<dbReference type="EMBL" id="NESQ01000649">
    <property type="protein sequence ID" value="PUU72224.1"/>
    <property type="molecule type" value="Genomic_DNA"/>
</dbReference>
<keyword evidence="1" id="KW-0175">Coiled coil</keyword>
<proteinExistence type="predicted"/>
<evidence type="ECO:0000313" key="2">
    <source>
        <dbReference type="EMBL" id="PUU72224.1"/>
    </source>
</evidence>
<comment type="caution">
    <text evidence="2">The sequence shown here is derived from an EMBL/GenBank/DDBJ whole genome shotgun (WGS) entry which is preliminary data.</text>
</comment>
<sequence length="260" mass="30360">MMGENQLEEGPEAVQNLFLQMAGEEIAHPLRTDRLWRISEADIEYGSSESEGNMERKELQNIKAAEKKLEEKRFELYVRRKLRKSGKILVDRDIYEAMMKEKEEAIADRQILAMELEELGKKVGEKEQDLVSLKERLREVEREVEKEMRQKEESQKRVKELEERGSPVDKIVEKANRIIEEKGGNEVKITVDNSFNNKEKLKQEILLVARWIASNIVTQQPKIKVIFGNSQVVKEEIEEITMGNSSDRERFLPVYIVKSI</sequence>
<name>A0A2T6Z9X7_TUBBO</name>
<protein>
    <submittedName>
        <fullName evidence="2">Uncharacterized protein</fullName>
    </submittedName>
</protein>
<feature type="coiled-coil region" evidence="1">
    <location>
        <begin position="99"/>
        <end position="164"/>
    </location>
</feature>
<dbReference type="STRING" id="42251.A0A2T6Z9X7"/>
<reference evidence="2 3" key="1">
    <citation type="submission" date="2017-04" db="EMBL/GenBank/DDBJ databases">
        <title>Draft genome sequence of Tuber borchii Vittad., a whitish edible truffle.</title>
        <authorList>
            <consortium name="DOE Joint Genome Institute"/>
            <person name="Murat C."/>
            <person name="Kuo A."/>
            <person name="Barry K.W."/>
            <person name="Clum A."/>
            <person name="Dockter R.B."/>
            <person name="Fauchery L."/>
            <person name="Iotti M."/>
            <person name="Kohler A."/>
            <person name="Labutti K."/>
            <person name="Lindquist E.A."/>
            <person name="Lipzen A."/>
            <person name="Ohm R.A."/>
            <person name="Wang M."/>
            <person name="Grigoriev I.V."/>
            <person name="Zambonelli A."/>
            <person name="Martin F.M."/>
        </authorList>
    </citation>
    <scope>NUCLEOTIDE SEQUENCE [LARGE SCALE GENOMIC DNA]</scope>
    <source>
        <strain evidence="2 3">Tbo3840</strain>
    </source>
</reference>
<evidence type="ECO:0000313" key="3">
    <source>
        <dbReference type="Proteomes" id="UP000244722"/>
    </source>
</evidence>
<dbReference type="AlphaFoldDB" id="A0A2T6Z9X7"/>
<evidence type="ECO:0000256" key="1">
    <source>
        <dbReference type="SAM" id="Coils"/>
    </source>
</evidence>
<gene>
    <name evidence="2" type="ORF">B9Z19DRAFT_1069936</name>
</gene>